<evidence type="ECO:0000313" key="1">
    <source>
        <dbReference type="EMBL" id="KIV79217.1"/>
    </source>
</evidence>
<accession>A0A0D1Y8I8</accession>
<organism evidence="1 2">
    <name type="scientific">Exophiala sideris</name>
    <dbReference type="NCBI Taxonomy" id="1016849"/>
    <lineage>
        <taxon>Eukaryota</taxon>
        <taxon>Fungi</taxon>
        <taxon>Dikarya</taxon>
        <taxon>Ascomycota</taxon>
        <taxon>Pezizomycotina</taxon>
        <taxon>Eurotiomycetes</taxon>
        <taxon>Chaetothyriomycetidae</taxon>
        <taxon>Chaetothyriales</taxon>
        <taxon>Herpotrichiellaceae</taxon>
        <taxon>Exophiala</taxon>
    </lineage>
</organism>
<protein>
    <submittedName>
        <fullName evidence="1">Uncharacterized protein</fullName>
    </submittedName>
</protein>
<dbReference type="EMBL" id="KN846953">
    <property type="protein sequence ID" value="KIV79217.1"/>
    <property type="molecule type" value="Genomic_DNA"/>
</dbReference>
<name>A0A0D1Y8I8_9EURO</name>
<gene>
    <name evidence="1" type="ORF">PV11_06787</name>
</gene>
<sequence>MALGMVANVLNLTTVQSHTSITVKRHDVYHFPDDETESFPWRDMSLSELIGGTASTALAVGALVENGPKLDVPLQNPKMWYYFLLFQEHGGPDADFFQKSGASLDTSRDHDIQKGMFDDWKLAKTA</sequence>
<dbReference type="Proteomes" id="UP000053599">
    <property type="component" value="Unassembled WGS sequence"/>
</dbReference>
<proteinExistence type="predicted"/>
<dbReference type="AlphaFoldDB" id="A0A0D1Y8I8"/>
<dbReference type="HOGENOM" id="CLU_1981623_0_0_1"/>
<reference evidence="1 2" key="1">
    <citation type="submission" date="2015-01" db="EMBL/GenBank/DDBJ databases">
        <title>The Genome Sequence of Exophiala sideris CBS121828.</title>
        <authorList>
            <consortium name="The Broad Institute Genomics Platform"/>
            <person name="Cuomo C."/>
            <person name="de Hoog S."/>
            <person name="Gorbushina A."/>
            <person name="Stielow B."/>
            <person name="Teixiera M."/>
            <person name="Abouelleil A."/>
            <person name="Chapman S.B."/>
            <person name="Priest M."/>
            <person name="Young S.K."/>
            <person name="Wortman J."/>
            <person name="Nusbaum C."/>
            <person name="Birren B."/>
        </authorList>
    </citation>
    <scope>NUCLEOTIDE SEQUENCE [LARGE SCALE GENOMIC DNA]</scope>
    <source>
        <strain evidence="1 2">CBS 121828</strain>
    </source>
</reference>
<evidence type="ECO:0000313" key="2">
    <source>
        <dbReference type="Proteomes" id="UP000053599"/>
    </source>
</evidence>